<keyword evidence="4" id="KW-1185">Reference proteome</keyword>
<accession>A0A5N7DQR3</accession>
<evidence type="ECO:0000259" key="2">
    <source>
        <dbReference type="Pfam" id="PF23544"/>
    </source>
</evidence>
<gene>
    <name evidence="3" type="ORF">BDV37DRAFT_278654</name>
</gene>
<proteinExistence type="predicted"/>
<feature type="domain" description="AtuA-like ferredoxin-fold" evidence="2">
    <location>
        <begin position="510"/>
        <end position="610"/>
    </location>
</feature>
<dbReference type="GeneID" id="43670806"/>
<dbReference type="InterPro" id="IPR010839">
    <property type="entry name" value="AtuA_N"/>
</dbReference>
<evidence type="ECO:0000259" key="1">
    <source>
        <dbReference type="Pfam" id="PF07287"/>
    </source>
</evidence>
<sequence length="624" mass="68503">MTVSGTENTARSLGFDDKGMLDKRPIRIGNVSGATGDHPQAMLRMAQHGNVDVIVGDWLSEMNIAWNAITKSKDPDLGYESGFLSQMSDCLDIVAAKDIKVVANAGALNTSSLMQKVCALCKERGYDQIIVASVLGDDISEPIQKQEPGFQDLHHLDHVDWKLKDWPLTPHCAVAYIGAWGIVEALNSGANIVVCGRVTDASPVIGAAAWWYRWQRDAWDELAGALVAGHLIECGPYVTGANFSGFKPLLPNLVDLSFPIAEVSLDGSCIITKCEAYGGAVTKSNTIAQLLYELQGELYLNPDVAADLRNVSVDEVGPDRVKVCGATGQPPPSTTKAMIAAPGGYQAEAIFYINGLDVTEKAEMLHNQLDHVLRGNNCSKLSIELYGSPAINPSSQQAGTVFLRVFAQARNVGDISAERFKTLIYALRMQSYPGYHMNLDFRMMDPKPFMEIFPAVIPLDLIHHRVTLSNGIQQDVPSTPVTRIYPTQRPSYETNVPISLNQFGATDLAPLGSIVHARSGDKGDNFNVGFFVRNSDEYPWLQSFLTIDRFKELLGDDWPQRDTEPRVERCEFTNLLAVHFRVLDFLDGGIASSSRIDGLGKGIGEYLRSRVVEVPQKFLARDWI</sequence>
<dbReference type="InterPro" id="IPR056362">
    <property type="entry name" value="AtuA-like_ferredoxin_dom"/>
</dbReference>
<dbReference type="AlphaFoldDB" id="A0A5N7DQR3"/>
<protein>
    <recommendedName>
        <fullName evidence="5">DUF1446-domain-containing protein</fullName>
    </recommendedName>
</protein>
<name>A0A5N7DQR3_9EURO</name>
<dbReference type="EMBL" id="ML736742">
    <property type="protein sequence ID" value="KAE8408645.1"/>
    <property type="molecule type" value="Genomic_DNA"/>
</dbReference>
<evidence type="ECO:0008006" key="5">
    <source>
        <dbReference type="Google" id="ProtNLM"/>
    </source>
</evidence>
<dbReference type="OrthoDB" id="10265871at2759"/>
<dbReference type="RefSeq" id="XP_031945964.1">
    <property type="nucleotide sequence ID" value="XM_032086115.1"/>
</dbReference>
<organism evidence="3 4">
    <name type="scientific">Aspergillus pseudonomiae</name>
    <dbReference type="NCBI Taxonomy" id="1506151"/>
    <lineage>
        <taxon>Eukaryota</taxon>
        <taxon>Fungi</taxon>
        <taxon>Dikarya</taxon>
        <taxon>Ascomycota</taxon>
        <taxon>Pezizomycotina</taxon>
        <taxon>Eurotiomycetes</taxon>
        <taxon>Eurotiomycetidae</taxon>
        <taxon>Eurotiales</taxon>
        <taxon>Aspergillaceae</taxon>
        <taxon>Aspergillus</taxon>
        <taxon>Aspergillus subgen. Circumdati</taxon>
    </lineage>
</organism>
<dbReference type="Pfam" id="PF23544">
    <property type="entry name" value="AtuA_ferredoxin"/>
    <property type="match status" value="1"/>
</dbReference>
<dbReference type="Proteomes" id="UP000325579">
    <property type="component" value="Unassembled WGS sequence"/>
</dbReference>
<dbReference type="PANTHER" id="PTHR47585:SF1">
    <property type="entry name" value="DUF1446 DOMAIN-CONTAINING PROTEIN"/>
    <property type="match status" value="1"/>
</dbReference>
<evidence type="ECO:0000313" key="4">
    <source>
        <dbReference type="Proteomes" id="UP000325579"/>
    </source>
</evidence>
<evidence type="ECO:0000313" key="3">
    <source>
        <dbReference type="EMBL" id="KAE8408645.1"/>
    </source>
</evidence>
<dbReference type="PANTHER" id="PTHR47585">
    <property type="match status" value="1"/>
</dbReference>
<dbReference type="Pfam" id="PF07287">
    <property type="entry name" value="AtuA"/>
    <property type="match status" value="1"/>
</dbReference>
<reference evidence="3 4" key="1">
    <citation type="submission" date="2019-04" db="EMBL/GenBank/DDBJ databases">
        <authorList>
            <consortium name="DOE Joint Genome Institute"/>
            <person name="Mondo S."/>
            <person name="Kjaerbolling I."/>
            <person name="Vesth T."/>
            <person name="Frisvad J.C."/>
            <person name="Nybo J.L."/>
            <person name="Theobald S."/>
            <person name="Kildgaard S."/>
            <person name="Isbrandt T."/>
            <person name="Kuo A."/>
            <person name="Sato A."/>
            <person name="Lyhne E.K."/>
            <person name="Kogle M.E."/>
            <person name="Wiebenga A."/>
            <person name="Kun R.S."/>
            <person name="Lubbers R.J."/>
            <person name="Makela M.R."/>
            <person name="Barry K."/>
            <person name="Chovatia M."/>
            <person name="Clum A."/>
            <person name="Daum C."/>
            <person name="Haridas S."/>
            <person name="He G."/>
            <person name="LaButti K."/>
            <person name="Lipzen A."/>
            <person name="Riley R."/>
            <person name="Salamov A."/>
            <person name="Simmons B.A."/>
            <person name="Magnuson J.K."/>
            <person name="Henrissat B."/>
            <person name="Mortensen U.H."/>
            <person name="Larsen T.O."/>
            <person name="Devries R.P."/>
            <person name="Grigoriev I.V."/>
            <person name="Machida M."/>
            <person name="Baker S.E."/>
            <person name="Andersen M.R."/>
            <person name="Cantor M.N."/>
            <person name="Hua S.X."/>
        </authorList>
    </citation>
    <scope>NUCLEOTIDE SEQUENCE [LARGE SCALE GENOMIC DNA]</scope>
    <source>
        <strain evidence="3 4">CBS 119388</strain>
    </source>
</reference>
<feature type="domain" description="Acyclic terpene utilisation N-terminal" evidence="1">
    <location>
        <begin position="26"/>
        <end position="467"/>
    </location>
</feature>